<comment type="caution">
    <text evidence="13">The sequence shown here is derived from an EMBL/GenBank/DDBJ whole genome shotgun (WGS) entry which is preliminary data.</text>
</comment>
<dbReference type="PROSITE" id="PS52015">
    <property type="entry name" value="TONB_CTD"/>
    <property type="match status" value="1"/>
</dbReference>
<dbReference type="EMBL" id="JAKIKS010000025">
    <property type="protein sequence ID" value="MCL1124534.1"/>
    <property type="molecule type" value="Genomic_DNA"/>
</dbReference>
<dbReference type="Proteomes" id="UP001203423">
    <property type="component" value="Unassembled WGS sequence"/>
</dbReference>
<keyword evidence="14" id="KW-1185">Reference proteome</keyword>
<reference evidence="13 14" key="1">
    <citation type="submission" date="2022-01" db="EMBL/GenBank/DDBJ databases">
        <title>Whole genome-based taxonomy of the Shewanellaceae.</title>
        <authorList>
            <person name="Martin-Rodriguez A.J."/>
        </authorList>
    </citation>
    <scope>NUCLEOTIDE SEQUENCE [LARGE SCALE GENOMIC DNA]</scope>
    <source>
        <strain evidence="13 14">DSM 17177</strain>
    </source>
</reference>
<evidence type="ECO:0000313" key="13">
    <source>
        <dbReference type="EMBL" id="MCL1124534.1"/>
    </source>
</evidence>
<keyword evidence="7" id="KW-0653">Protein transport</keyword>
<dbReference type="InterPro" id="IPR051045">
    <property type="entry name" value="TonB-dependent_transducer"/>
</dbReference>
<gene>
    <name evidence="13" type="ORF">L2764_08610</name>
</gene>
<accession>A0ABT0L9Z8</accession>
<dbReference type="SUPFAM" id="SSF74653">
    <property type="entry name" value="TolA/TonB C-terminal domain"/>
    <property type="match status" value="1"/>
</dbReference>
<sequence>MTSQRYALFASLNLLLLGSVLSQKNTQIPLSFSPSSGQAHTSHMSLTMASQVKNRQHQINDIIKESSISAAPIKKAIPIKSVIVKASPHQASTKSEPVKHQQTKRQRPLETTQPKKNIALTQEINVKQPKSSNNNKKSAENAENAENNVLETMSAQIKKTPDEQQSILHSMEITHPSFTSPPAQPRYPRLARKKGLEGIATLEVLFNQAGEQLSLTLISSSGFNLLDKAALDAVKQWHFSAPDEQIAYAYKVRVPVRFVLN</sequence>
<dbReference type="InterPro" id="IPR037682">
    <property type="entry name" value="TonB_C"/>
</dbReference>
<feature type="compositionally biased region" description="Low complexity" evidence="10">
    <location>
        <begin position="130"/>
        <end position="143"/>
    </location>
</feature>
<evidence type="ECO:0000313" key="14">
    <source>
        <dbReference type="Proteomes" id="UP001203423"/>
    </source>
</evidence>
<feature type="signal peptide" evidence="11">
    <location>
        <begin position="1"/>
        <end position="22"/>
    </location>
</feature>
<keyword evidence="9" id="KW-0472">Membrane</keyword>
<evidence type="ECO:0000256" key="5">
    <source>
        <dbReference type="ARBA" id="ARBA00022519"/>
    </source>
</evidence>
<evidence type="ECO:0000256" key="6">
    <source>
        <dbReference type="ARBA" id="ARBA00022692"/>
    </source>
</evidence>
<feature type="compositionally biased region" description="Polar residues" evidence="10">
    <location>
        <begin position="109"/>
        <end position="129"/>
    </location>
</feature>
<keyword evidence="8" id="KW-1133">Transmembrane helix</keyword>
<feature type="chain" id="PRO_5046780641" evidence="11">
    <location>
        <begin position="23"/>
        <end position="261"/>
    </location>
</feature>
<evidence type="ECO:0000256" key="8">
    <source>
        <dbReference type="ARBA" id="ARBA00022989"/>
    </source>
</evidence>
<feature type="domain" description="TonB C-terminal" evidence="12">
    <location>
        <begin position="172"/>
        <end position="261"/>
    </location>
</feature>
<evidence type="ECO:0000256" key="1">
    <source>
        <dbReference type="ARBA" id="ARBA00004383"/>
    </source>
</evidence>
<dbReference type="RefSeq" id="WP_248939811.1">
    <property type="nucleotide sequence ID" value="NZ_JAKIKS010000025.1"/>
</dbReference>
<evidence type="ECO:0000256" key="7">
    <source>
        <dbReference type="ARBA" id="ARBA00022927"/>
    </source>
</evidence>
<keyword evidence="3" id="KW-0813">Transport</keyword>
<evidence type="ECO:0000256" key="2">
    <source>
        <dbReference type="ARBA" id="ARBA00006555"/>
    </source>
</evidence>
<keyword evidence="5" id="KW-0997">Cell inner membrane</keyword>
<evidence type="ECO:0000256" key="11">
    <source>
        <dbReference type="SAM" id="SignalP"/>
    </source>
</evidence>
<organism evidence="13 14">
    <name type="scientific">Shewanella surugensis</name>
    <dbReference type="NCBI Taxonomy" id="212020"/>
    <lineage>
        <taxon>Bacteria</taxon>
        <taxon>Pseudomonadati</taxon>
        <taxon>Pseudomonadota</taxon>
        <taxon>Gammaproteobacteria</taxon>
        <taxon>Alteromonadales</taxon>
        <taxon>Shewanellaceae</taxon>
        <taxon>Shewanella</taxon>
    </lineage>
</organism>
<evidence type="ECO:0000256" key="4">
    <source>
        <dbReference type="ARBA" id="ARBA00022475"/>
    </source>
</evidence>
<evidence type="ECO:0000259" key="12">
    <source>
        <dbReference type="PROSITE" id="PS52015"/>
    </source>
</evidence>
<evidence type="ECO:0000256" key="10">
    <source>
        <dbReference type="SAM" id="MobiDB-lite"/>
    </source>
</evidence>
<evidence type="ECO:0000256" key="3">
    <source>
        <dbReference type="ARBA" id="ARBA00022448"/>
    </source>
</evidence>
<keyword evidence="6" id="KW-0812">Transmembrane</keyword>
<dbReference type="Pfam" id="PF03544">
    <property type="entry name" value="TonB_C"/>
    <property type="match status" value="1"/>
</dbReference>
<proteinExistence type="inferred from homology"/>
<dbReference type="PANTHER" id="PTHR33446">
    <property type="entry name" value="PROTEIN TONB-RELATED"/>
    <property type="match status" value="1"/>
</dbReference>
<name>A0ABT0L9Z8_9GAMM</name>
<feature type="region of interest" description="Disordered" evidence="10">
    <location>
        <begin position="87"/>
        <end position="143"/>
    </location>
</feature>
<dbReference type="PANTHER" id="PTHR33446:SF2">
    <property type="entry name" value="PROTEIN TONB"/>
    <property type="match status" value="1"/>
</dbReference>
<comment type="subcellular location">
    <subcellularLocation>
        <location evidence="1">Cell inner membrane</location>
        <topology evidence="1">Single-pass membrane protein</topology>
        <orientation evidence="1">Periplasmic side</orientation>
    </subcellularLocation>
</comment>
<dbReference type="NCBIfam" id="TIGR01352">
    <property type="entry name" value="tonB_Cterm"/>
    <property type="match status" value="1"/>
</dbReference>
<comment type="similarity">
    <text evidence="2">Belongs to the TonB family.</text>
</comment>
<dbReference type="Gene3D" id="3.30.1150.10">
    <property type="match status" value="1"/>
</dbReference>
<dbReference type="InterPro" id="IPR006260">
    <property type="entry name" value="TonB/TolA_C"/>
</dbReference>
<evidence type="ECO:0000256" key="9">
    <source>
        <dbReference type="ARBA" id="ARBA00023136"/>
    </source>
</evidence>
<keyword evidence="4" id="KW-1003">Cell membrane</keyword>
<protein>
    <submittedName>
        <fullName evidence="13">TonB family protein</fullName>
    </submittedName>
</protein>
<keyword evidence="11" id="KW-0732">Signal</keyword>